<feature type="non-terminal residue" evidence="3">
    <location>
        <position position="353"/>
    </location>
</feature>
<name>A0A835Z3C8_9STRA</name>
<evidence type="ECO:0000259" key="2">
    <source>
        <dbReference type="PROSITE" id="PS50106"/>
    </source>
</evidence>
<evidence type="ECO:0000313" key="3">
    <source>
        <dbReference type="EMBL" id="KAG5186827.1"/>
    </source>
</evidence>
<feature type="domain" description="PDZ" evidence="2">
    <location>
        <begin position="267"/>
        <end position="351"/>
    </location>
</feature>
<keyword evidence="4" id="KW-1185">Reference proteome</keyword>
<evidence type="ECO:0000313" key="4">
    <source>
        <dbReference type="Proteomes" id="UP000664859"/>
    </source>
</evidence>
<protein>
    <recommendedName>
        <fullName evidence="5">PDZ domain-containing protein</fullName>
    </recommendedName>
</protein>
<organism evidence="3 4">
    <name type="scientific">Tribonema minus</name>
    <dbReference type="NCBI Taxonomy" id="303371"/>
    <lineage>
        <taxon>Eukaryota</taxon>
        <taxon>Sar</taxon>
        <taxon>Stramenopiles</taxon>
        <taxon>Ochrophyta</taxon>
        <taxon>PX clade</taxon>
        <taxon>Xanthophyceae</taxon>
        <taxon>Tribonematales</taxon>
        <taxon>Tribonemataceae</taxon>
        <taxon>Tribonema</taxon>
    </lineage>
</organism>
<dbReference type="InterPro" id="IPR001478">
    <property type="entry name" value="PDZ"/>
</dbReference>
<gene>
    <name evidence="3" type="ORF">JKP88DRAFT_147988</name>
</gene>
<dbReference type="OrthoDB" id="70570at2759"/>
<evidence type="ECO:0000259" key="1">
    <source>
        <dbReference type="PROSITE" id="PS50003"/>
    </source>
</evidence>
<sequence length="353" mass="37496">EFGAQDFLEPGRQFVLEGDLIKITRGGRKEHKFVLFNDKLVYGEEKGLLMRRTGMFANVVSGNTKRQYRKAYDFPLSRGLYVVNDVGGAYASARSGGGGGGAAEGVLGDTGFMFITPDKSFVVHAASPAEKDAWVQALRRVMADLTAKGDSRALKVDMDLSDKVKPAKSGKSISCDIFVWVIRDGKTMRQGFSLPPSALSAPFGVLSYSELVQRGAQVDPSPTRAGLPDDDLGFGLEWDAPPALQLEVLPDPFDDDYDDPLGGSRLQVEVSLQPGDRLGLRLRDIQGGGVLVMGFITRGCAAQVAGVCQGDRVTHIDGTGPLLSAAEAAAAAAAALDRCGGGGVLKLTLRRGF</sequence>
<dbReference type="SUPFAM" id="SSF50729">
    <property type="entry name" value="PH domain-like"/>
    <property type="match status" value="1"/>
</dbReference>
<dbReference type="Gene3D" id="2.30.42.10">
    <property type="match status" value="1"/>
</dbReference>
<reference evidence="3" key="1">
    <citation type="submission" date="2021-02" db="EMBL/GenBank/DDBJ databases">
        <title>First Annotated Genome of the Yellow-green Alga Tribonema minus.</title>
        <authorList>
            <person name="Mahan K.M."/>
        </authorList>
    </citation>
    <scope>NUCLEOTIDE SEQUENCE</scope>
    <source>
        <strain evidence="3">UTEX B ZZ1240</strain>
    </source>
</reference>
<dbReference type="PROSITE" id="PS50003">
    <property type="entry name" value="PH_DOMAIN"/>
    <property type="match status" value="1"/>
</dbReference>
<dbReference type="AlphaFoldDB" id="A0A835Z3C8"/>
<dbReference type="EMBL" id="JAFCMP010000101">
    <property type="protein sequence ID" value="KAG5186827.1"/>
    <property type="molecule type" value="Genomic_DNA"/>
</dbReference>
<dbReference type="InterPro" id="IPR036034">
    <property type="entry name" value="PDZ_sf"/>
</dbReference>
<dbReference type="SMART" id="SM00228">
    <property type="entry name" value="PDZ"/>
    <property type="match status" value="1"/>
</dbReference>
<dbReference type="SUPFAM" id="SSF50156">
    <property type="entry name" value="PDZ domain-like"/>
    <property type="match status" value="1"/>
</dbReference>
<dbReference type="InterPro" id="IPR011993">
    <property type="entry name" value="PH-like_dom_sf"/>
</dbReference>
<proteinExistence type="predicted"/>
<comment type="caution">
    <text evidence="3">The sequence shown here is derived from an EMBL/GenBank/DDBJ whole genome shotgun (WGS) entry which is preliminary data.</text>
</comment>
<feature type="non-terminal residue" evidence="3">
    <location>
        <position position="1"/>
    </location>
</feature>
<evidence type="ECO:0008006" key="5">
    <source>
        <dbReference type="Google" id="ProtNLM"/>
    </source>
</evidence>
<feature type="domain" description="PH" evidence="1">
    <location>
        <begin position="13"/>
        <end position="143"/>
    </location>
</feature>
<dbReference type="InterPro" id="IPR001849">
    <property type="entry name" value="PH_domain"/>
</dbReference>
<dbReference type="PROSITE" id="PS50106">
    <property type="entry name" value="PDZ"/>
    <property type="match status" value="1"/>
</dbReference>
<dbReference type="Gene3D" id="2.30.29.30">
    <property type="entry name" value="Pleckstrin-homology domain (PH domain)/Phosphotyrosine-binding domain (PTB)"/>
    <property type="match status" value="1"/>
</dbReference>
<dbReference type="SMART" id="SM00233">
    <property type="entry name" value="PH"/>
    <property type="match status" value="1"/>
</dbReference>
<dbReference type="Proteomes" id="UP000664859">
    <property type="component" value="Unassembled WGS sequence"/>
</dbReference>
<accession>A0A835Z3C8</accession>